<evidence type="ECO:0000313" key="1">
    <source>
        <dbReference type="EMBL" id="GID73498.1"/>
    </source>
</evidence>
<dbReference type="Gene3D" id="3.40.50.1820">
    <property type="entry name" value="alpha/beta hydrolase"/>
    <property type="match status" value="1"/>
</dbReference>
<dbReference type="InterPro" id="IPR029058">
    <property type="entry name" value="AB_hydrolase_fold"/>
</dbReference>
<dbReference type="Pfam" id="PF06821">
    <property type="entry name" value="Ser_hydrolase"/>
    <property type="match status" value="1"/>
</dbReference>
<dbReference type="InterPro" id="IPR010662">
    <property type="entry name" value="RBBP9/YdeN"/>
</dbReference>
<keyword evidence="2" id="KW-1185">Reference proteome</keyword>
<proteinExistence type="predicted"/>
<organism evidence="1 2">
    <name type="scientific">Paractinoplanes deccanensis</name>
    <dbReference type="NCBI Taxonomy" id="113561"/>
    <lineage>
        <taxon>Bacteria</taxon>
        <taxon>Bacillati</taxon>
        <taxon>Actinomycetota</taxon>
        <taxon>Actinomycetes</taxon>
        <taxon>Micromonosporales</taxon>
        <taxon>Micromonosporaceae</taxon>
        <taxon>Paractinoplanes</taxon>
    </lineage>
</organism>
<dbReference type="Proteomes" id="UP000609879">
    <property type="component" value="Unassembled WGS sequence"/>
</dbReference>
<sequence length="184" mass="19436">MIDSPRITAVTVPGIDGSGPGHWQTLLDADPTFLRIQPSSWTDPDLDDWIAALDRAVAVADRPILVAHSLGTLTVAHWAARPGLPPVTGALLVAIPDPDGPGFPTAASSFRDVPRTPLPFPSIVVASTNDQYDPSGVAPTYAEAWGSRLLDLGDAGHINTDAGYGEWPLAHTLIASLRDTQRHA</sequence>
<dbReference type="RefSeq" id="WP_379035630.1">
    <property type="nucleotide sequence ID" value="NZ_JBHRZA010000003.1"/>
</dbReference>
<accession>A0ABQ3Y0I2</accession>
<name>A0ABQ3Y0I2_9ACTN</name>
<evidence type="ECO:0000313" key="2">
    <source>
        <dbReference type="Proteomes" id="UP000609879"/>
    </source>
</evidence>
<comment type="caution">
    <text evidence="1">The sequence shown here is derived from an EMBL/GenBank/DDBJ whole genome shotgun (WGS) entry which is preliminary data.</text>
</comment>
<reference evidence="1 2" key="1">
    <citation type="submission" date="2021-01" db="EMBL/GenBank/DDBJ databases">
        <title>Whole genome shotgun sequence of Actinoplanes deccanensis NBRC 13994.</title>
        <authorList>
            <person name="Komaki H."/>
            <person name="Tamura T."/>
        </authorList>
    </citation>
    <scope>NUCLEOTIDE SEQUENCE [LARGE SCALE GENOMIC DNA]</scope>
    <source>
        <strain evidence="1 2">NBRC 13994</strain>
    </source>
</reference>
<evidence type="ECO:0008006" key="3">
    <source>
        <dbReference type="Google" id="ProtNLM"/>
    </source>
</evidence>
<dbReference type="SUPFAM" id="SSF53474">
    <property type="entry name" value="alpha/beta-Hydrolases"/>
    <property type="match status" value="1"/>
</dbReference>
<dbReference type="EMBL" id="BOMI01000034">
    <property type="protein sequence ID" value="GID73498.1"/>
    <property type="molecule type" value="Genomic_DNA"/>
</dbReference>
<gene>
    <name evidence="1" type="ORF">Ade02nite_21390</name>
</gene>
<protein>
    <recommendedName>
        <fullName evidence="3">Serine hydrolase family protein</fullName>
    </recommendedName>
</protein>